<dbReference type="Gene3D" id="3.40.50.300">
    <property type="entry name" value="P-loop containing nucleotide triphosphate hydrolases"/>
    <property type="match status" value="2"/>
</dbReference>
<dbReference type="GO" id="GO:0016787">
    <property type="term" value="F:hydrolase activity"/>
    <property type="evidence" value="ECO:0007669"/>
    <property type="project" value="UniProtKB-KW"/>
</dbReference>
<evidence type="ECO:0000313" key="3">
    <source>
        <dbReference type="Proteomes" id="UP000663827"/>
    </source>
</evidence>
<evidence type="ECO:0000256" key="1">
    <source>
        <dbReference type="SAM" id="MobiDB-lite"/>
    </source>
</evidence>
<dbReference type="GO" id="GO:0005524">
    <property type="term" value="F:ATP binding"/>
    <property type="evidence" value="ECO:0007669"/>
    <property type="project" value="UniProtKB-KW"/>
</dbReference>
<reference evidence="2" key="1">
    <citation type="submission" date="2021-01" db="EMBL/GenBank/DDBJ databases">
        <authorList>
            <person name="Kaushik A."/>
        </authorList>
    </citation>
    <scope>NUCLEOTIDE SEQUENCE</scope>
    <source>
        <strain evidence="2">AG5</strain>
    </source>
</reference>
<dbReference type="PANTHER" id="PTHR21529">
    <property type="entry name" value="MAMMARY TURMOR VIRUS RECEPTOR HOMOLOG 1, 2 MTVR1, 2"/>
    <property type="match status" value="1"/>
</dbReference>
<dbReference type="Proteomes" id="UP000663827">
    <property type="component" value="Unassembled WGS sequence"/>
</dbReference>
<comment type="caution">
    <text evidence="2">The sequence shown here is derived from an EMBL/GenBank/DDBJ whole genome shotgun (WGS) entry which is preliminary data.</text>
</comment>
<feature type="non-terminal residue" evidence="2">
    <location>
        <position position="1"/>
    </location>
</feature>
<protein>
    <recommendedName>
        <fullName evidence="4">DNA helicase</fullName>
    </recommendedName>
</protein>
<evidence type="ECO:0000313" key="2">
    <source>
        <dbReference type="EMBL" id="CAE7194961.1"/>
    </source>
</evidence>
<dbReference type="SUPFAM" id="SSF52540">
    <property type="entry name" value="P-loop containing nucleoside triphosphate hydrolases"/>
    <property type="match status" value="1"/>
</dbReference>
<evidence type="ECO:0008006" key="4">
    <source>
        <dbReference type="Google" id="ProtNLM"/>
    </source>
</evidence>
<dbReference type="AlphaFoldDB" id="A0A8H3E4H3"/>
<accession>A0A8H3E4H3</accession>
<dbReference type="InterPro" id="IPR027417">
    <property type="entry name" value="P-loop_NTPase"/>
</dbReference>
<dbReference type="InterPro" id="IPR039904">
    <property type="entry name" value="TRANK1"/>
</dbReference>
<dbReference type="GO" id="GO:0004386">
    <property type="term" value="F:helicase activity"/>
    <property type="evidence" value="ECO:0007669"/>
    <property type="project" value="UniProtKB-KW"/>
</dbReference>
<feature type="region of interest" description="Disordered" evidence="1">
    <location>
        <begin position="33"/>
        <end position="84"/>
    </location>
</feature>
<dbReference type="EMBL" id="CAJNJQ010003257">
    <property type="protein sequence ID" value="CAE7194961.1"/>
    <property type="molecule type" value="Genomic_DNA"/>
</dbReference>
<proteinExistence type="predicted"/>
<feature type="compositionally biased region" description="Acidic residues" evidence="1">
    <location>
        <begin position="42"/>
        <end position="60"/>
    </location>
</feature>
<organism evidence="2 3">
    <name type="scientific">Rhizoctonia solani</name>
    <dbReference type="NCBI Taxonomy" id="456999"/>
    <lineage>
        <taxon>Eukaryota</taxon>
        <taxon>Fungi</taxon>
        <taxon>Dikarya</taxon>
        <taxon>Basidiomycota</taxon>
        <taxon>Agaricomycotina</taxon>
        <taxon>Agaricomycetes</taxon>
        <taxon>Cantharellales</taxon>
        <taxon>Ceratobasidiaceae</taxon>
        <taxon>Rhizoctonia</taxon>
    </lineage>
</organism>
<dbReference type="PANTHER" id="PTHR21529:SF4">
    <property type="entry name" value="TPR AND ANKYRIN REPEAT-CONTAINING PROTEIN 1"/>
    <property type="match status" value="1"/>
</dbReference>
<dbReference type="SUPFAM" id="SSF48452">
    <property type="entry name" value="TPR-like"/>
    <property type="match status" value="1"/>
</dbReference>
<sequence>KKIAGAAYELDMADRAHCLLDFVNQVNAVEISPSESNLSCESESDSDVNSDKPEDGEDSEASGRDGIDINRQPKPSDGLEAEKPTREYYEDLVKKLALHYQKSVDYLYVDEVQDNLMVDIQLLSKLCKSVHSTYWGGDTAQTIVAGSAFRIKDLGAYLYSSNKLEEQHPDSCLKLSQFQLAVNFRSHNGIVQCAASIVQKLYDLFPNSLDKMEPETGISSGSLPVIFTDVSSDIFLFEQFLLKSSQNSNTMFGAQQAILVRSEKVAEELTSILSELCPVITIAESKGLEFEDILIYNFFSTSELPLDAWDFVHGHPTNTHRGRKELTPPPSLCNDLKLLYVALTRARKRCWIWDHGSVIDSMKGFWLSRKLVTVESISEMTGWNTVASTPAQWIEKGREYFANGNYKLARGCFLRGQNEIEAKIADAYYHMSRAKLEAARQNPINDTNKLNLCAAAEKLKNCTRDSDTRNAQHLWFHAGTCLERAGKINEASKAYVTAQQYERAIQILLEKKRFGRVVPILLDHKDKLDPDLWNSWLDQCRLYYVQRADYDSLRPLFKDINTLLAFTIDRGYQSQYADFLEHNQRFYQLAHVYQKQNLPVKALEFLLREYHLRGETYVLNEATQLVVSQAEWVLALDRSRDQASAIVLDEMMQSIDSLKQQLTGRRQKEVCDI</sequence>
<name>A0A8H3E4H3_9AGAM</name>
<gene>
    <name evidence="2" type="ORF">RDB_LOCUS131848</name>
</gene>
<dbReference type="InterPro" id="IPR011990">
    <property type="entry name" value="TPR-like_helical_dom_sf"/>
</dbReference>